<dbReference type="InterPro" id="IPR036291">
    <property type="entry name" value="NAD(P)-bd_dom_sf"/>
</dbReference>
<dbReference type="GO" id="GO:0004316">
    <property type="term" value="F:3-oxoacyl-[acyl-carrier-protein] reductase (NADPH) activity"/>
    <property type="evidence" value="ECO:0007669"/>
    <property type="project" value="UniProtKB-EC"/>
</dbReference>
<reference evidence="2 3" key="1">
    <citation type="submission" date="2023-07" db="EMBL/GenBank/DDBJ databases">
        <title>Sorghum-associated microbial communities from plants grown in Nebraska, USA.</title>
        <authorList>
            <person name="Schachtman D."/>
        </authorList>
    </citation>
    <scope>NUCLEOTIDE SEQUENCE [LARGE SCALE GENOMIC DNA]</scope>
    <source>
        <strain evidence="2 3">DS1039</strain>
    </source>
</reference>
<evidence type="ECO:0000313" key="3">
    <source>
        <dbReference type="Proteomes" id="UP001185254"/>
    </source>
</evidence>
<keyword evidence="3" id="KW-1185">Reference proteome</keyword>
<dbReference type="PRINTS" id="PR00081">
    <property type="entry name" value="GDHRDH"/>
</dbReference>
<sequence length="258" mass="27457">MNNIFQQRKEPHMTRSLDGKVAIVTGAARGIGLGIAQKLKADGARVAVWDLDVSDCGAQRLQFEPDHIQQVDVASISSVEQAFAATLGTLGQVDILVNNAGINGPVAPCWEYPVDAWQRVIAVDLNSVFYCCRVAIPHMRARGGGRIVNVASIAGKEGVQFISGYSAAKAGVIAFTKAAAKELAKDNVLINCVAPAMVETELLSEMSNAHIEASKAKIPMGRFLQIDEVGAMVSWIASPECSFTSGFTFDLTGGRATY</sequence>
<dbReference type="CDD" id="cd05233">
    <property type="entry name" value="SDR_c"/>
    <property type="match status" value="1"/>
</dbReference>
<dbReference type="Pfam" id="PF13561">
    <property type="entry name" value="adh_short_C2"/>
    <property type="match status" value="1"/>
</dbReference>
<dbReference type="InterPro" id="IPR002347">
    <property type="entry name" value="SDR_fam"/>
</dbReference>
<dbReference type="Proteomes" id="UP001185254">
    <property type="component" value="Unassembled WGS sequence"/>
</dbReference>
<dbReference type="EMBL" id="JAVDQN010000005">
    <property type="protein sequence ID" value="MDR6378750.1"/>
    <property type="molecule type" value="Genomic_DNA"/>
</dbReference>
<keyword evidence="2" id="KW-0560">Oxidoreductase</keyword>
<dbReference type="InterPro" id="IPR020904">
    <property type="entry name" value="Sc_DH/Rdtase_CS"/>
</dbReference>
<dbReference type="PROSITE" id="PS00061">
    <property type="entry name" value="ADH_SHORT"/>
    <property type="match status" value="1"/>
</dbReference>
<evidence type="ECO:0000256" key="1">
    <source>
        <dbReference type="ARBA" id="ARBA00006484"/>
    </source>
</evidence>
<dbReference type="RefSeq" id="WP_310070548.1">
    <property type="nucleotide sequence ID" value="NZ_JAVDQN010000005.1"/>
</dbReference>
<evidence type="ECO:0000313" key="2">
    <source>
        <dbReference type="EMBL" id="MDR6378750.1"/>
    </source>
</evidence>
<accession>A0ABU1L6E1</accession>
<dbReference type="InterPro" id="IPR050259">
    <property type="entry name" value="SDR"/>
</dbReference>
<name>A0ABU1L6E1_9BURK</name>
<organism evidence="2 3">
    <name type="scientific">Paraburkholderia caledonica</name>
    <dbReference type="NCBI Taxonomy" id="134536"/>
    <lineage>
        <taxon>Bacteria</taxon>
        <taxon>Pseudomonadati</taxon>
        <taxon>Pseudomonadota</taxon>
        <taxon>Betaproteobacteria</taxon>
        <taxon>Burkholderiales</taxon>
        <taxon>Burkholderiaceae</taxon>
        <taxon>Paraburkholderia</taxon>
    </lineage>
</organism>
<dbReference type="PANTHER" id="PTHR42879:SF2">
    <property type="entry name" value="3-OXOACYL-[ACYL-CARRIER-PROTEIN] REDUCTASE FABG"/>
    <property type="match status" value="1"/>
</dbReference>
<comment type="similarity">
    <text evidence="1">Belongs to the short-chain dehydrogenases/reductases (SDR) family.</text>
</comment>
<dbReference type="PANTHER" id="PTHR42879">
    <property type="entry name" value="3-OXOACYL-(ACYL-CARRIER-PROTEIN) REDUCTASE"/>
    <property type="match status" value="1"/>
</dbReference>
<dbReference type="SUPFAM" id="SSF51735">
    <property type="entry name" value="NAD(P)-binding Rossmann-fold domains"/>
    <property type="match status" value="1"/>
</dbReference>
<gene>
    <name evidence="2" type="ORF">J2776_005471</name>
</gene>
<dbReference type="Gene3D" id="3.40.50.720">
    <property type="entry name" value="NAD(P)-binding Rossmann-like Domain"/>
    <property type="match status" value="1"/>
</dbReference>
<dbReference type="PRINTS" id="PR00080">
    <property type="entry name" value="SDRFAMILY"/>
</dbReference>
<dbReference type="EC" id="1.1.1.100" evidence="2"/>
<proteinExistence type="inferred from homology"/>
<comment type="caution">
    <text evidence="2">The sequence shown here is derived from an EMBL/GenBank/DDBJ whole genome shotgun (WGS) entry which is preliminary data.</text>
</comment>
<protein>
    <submittedName>
        <fullName evidence="2">3-oxoacyl-[acyl-carrier protein] reductase</fullName>
        <ecNumber evidence="2">1.1.1.100</ecNumber>
    </submittedName>
</protein>